<comment type="caution">
    <text evidence="2">The sequence shown here is derived from an EMBL/GenBank/DDBJ whole genome shotgun (WGS) entry which is preliminary data.</text>
</comment>
<feature type="compositionally biased region" description="Basic and acidic residues" evidence="1">
    <location>
        <begin position="83"/>
        <end position="95"/>
    </location>
</feature>
<evidence type="ECO:0000313" key="3">
    <source>
        <dbReference type="Proteomes" id="UP000314294"/>
    </source>
</evidence>
<dbReference type="PANTHER" id="PTHR22538">
    <property type="entry name" value="CILIA- AND FLAGELLA-ASSOCIATED PROTEIN 74"/>
    <property type="match status" value="1"/>
</dbReference>
<accession>A0A4Z2EZA5</accession>
<feature type="region of interest" description="Disordered" evidence="1">
    <location>
        <begin position="187"/>
        <end position="234"/>
    </location>
</feature>
<evidence type="ECO:0000256" key="1">
    <source>
        <dbReference type="SAM" id="MobiDB-lite"/>
    </source>
</evidence>
<keyword evidence="2" id="KW-0969">Cilium</keyword>
<sequence>MYVFLGLCSDSEQAAALKMEEADFRRTVEEGRANRKKAAEYLKETIKRMRRHESEKEQQNEELLKKRTQAVESLKSNIAATHESLRKQQKRAEERRRRHRESLEAQGINGVKHMYHQKQREEIKHKQAEFEERQKLKRGEIAAKLLQEERLLKSRKRQRQALLAKHSTGVKFPALERARETLLLRYLEPSSPPPPPAGEERAAVRRLSGLSRSSSASSDVEGLEEEAADQEVEQQSLAEPEFSGLWDQNDKKRLSVKAPSVQTEVKREAPEVTFPAKKVHGKELKGPPFISKPKVILFKDFDVGTVYKKKIVLTNVSYVTNHCKLLGVSANLKHILSVR</sequence>
<keyword evidence="2" id="KW-0966">Cell projection</keyword>
<evidence type="ECO:0000313" key="2">
    <source>
        <dbReference type="EMBL" id="TNN34189.1"/>
    </source>
</evidence>
<dbReference type="Proteomes" id="UP000314294">
    <property type="component" value="Unassembled WGS sequence"/>
</dbReference>
<organism evidence="2 3">
    <name type="scientific">Liparis tanakae</name>
    <name type="common">Tanaka's snailfish</name>
    <dbReference type="NCBI Taxonomy" id="230148"/>
    <lineage>
        <taxon>Eukaryota</taxon>
        <taxon>Metazoa</taxon>
        <taxon>Chordata</taxon>
        <taxon>Craniata</taxon>
        <taxon>Vertebrata</taxon>
        <taxon>Euteleostomi</taxon>
        <taxon>Actinopterygii</taxon>
        <taxon>Neopterygii</taxon>
        <taxon>Teleostei</taxon>
        <taxon>Neoteleostei</taxon>
        <taxon>Acanthomorphata</taxon>
        <taxon>Eupercaria</taxon>
        <taxon>Perciformes</taxon>
        <taxon>Cottioidei</taxon>
        <taxon>Cottales</taxon>
        <taxon>Liparidae</taxon>
        <taxon>Liparis</taxon>
    </lineage>
</organism>
<protein>
    <submittedName>
        <fullName evidence="2">Cilia-and flagella-associated protein 74</fullName>
    </submittedName>
</protein>
<gene>
    <name evidence="2" type="primary">Cfap74_0</name>
    <name evidence="2" type="ORF">EYF80_055646</name>
</gene>
<name>A0A4Z2EZA5_9TELE</name>
<feature type="compositionally biased region" description="Acidic residues" evidence="1">
    <location>
        <begin position="221"/>
        <end position="232"/>
    </location>
</feature>
<feature type="compositionally biased region" description="Low complexity" evidence="1">
    <location>
        <begin position="205"/>
        <end position="220"/>
    </location>
</feature>
<dbReference type="PANTHER" id="PTHR22538:SF0">
    <property type="entry name" value="CILIA- AND FLAGELLA-ASSOCIATED PROTEIN 74"/>
    <property type="match status" value="1"/>
</dbReference>
<dbReference type="AlphaFoldDB" id="A0A4Z2EZA5"/>
<dbReference type="EMBL" id="SRLO01002022">
    <property type="protein sequence ID" value="TNN34189.1"/>
    <property type="molecule type" value="Genomic_DNA"/>
</dbReference>
<keyword evidence="3" id="KW-1185">Reference proteome</keyword>
<dbReference type="OrthoDB" id="8935749at2759"/>
<reference evidence="2 3" key="1">
    <citation type="submission" date="2019-03" db="EMBL/GenBank/DDBJ databases">
        <title>First draft genome of Liparis tanakae, snailfish: a comprehensive survey of snailfish specific genes.</title>
        <authorList>
            <person name="Kim W."/>
            <person name="Song I."/>
            <person name="Jeong J.-H."/>
            <person name="Kim D."/>
            <person name="Kim S."/>
            <person name="Ryu S."/>
            <person name="Song J.Y."/>
            <person name="Lee S.K."/>
        </authorList>
    </citation>
    <scope>NUCLEOTIDE SEQUENCE [LARGE SCALE GENOMIC DNA]</scope>
    <source>
        <tissue evidence="2">Muscle</tissue>
    </source>
</reference>
<keyword evidence="2" id="KW-0282">Flagellum</keyword>
<proteinExistence type="predicted"/>
<feature type="region of interest" description="Disordered" evidence="1">
    <location>
        <begin position="76"/>
        <end position="101"/>
    </location>
</feature>
<dbReference type="Pfam" id="PF24771">
    <property type="entry name" value="Ig_CFAP74_1st"/>
    <property type="match status" value="1"/>
</dbReference>